<evidence type="ECO:0000313" key="2">
    <source>
        <dbReference type="EMBL" id="KAF1962127.1"/>
    </source>
</evidence>
<evidence type="ECO:0000259" key="1">
    <source>
        <dbReference type="SMART" id="SM00950"/>
    </source>
</evidence>
<proteinExistence type="predicted"/>
<dbReference type="OrthoDB" id="10252740at2759"/>
<dbReference type="AlphaFoldDB" id="A0A6A5UM29"/>
<dbReference type="PANTHER" id="PTHR22891">
    <property type="entry name" value="EUKARYOTIC TRANSLATION INITIATION FACTOR 2C"/>
    <property type="match status" value="1"/>
</dbReference>
<dbReference type="InterPro" id="IPR012337">
    <property type="entry name" value="RNaseH-like_sf"/>
</dbReference>
<dbReference type="InterPro" id="IPR036397">
    <property type="entry name" value="RNaseH_sf"/>
</dbReference>
<gene>
    <name evidence="2" type="ORF">CC80DRAFT_569805</name>
</gene>
<dbReference type="EMBL" id="ML976979">
    <property type="protein sequence ID" value="KAF1962127.1"/>
    <property type="molecule type" value="Genomic_DNA"/>
</dbReference>
<dbReference type="Gene3D" id="3.30.420.10">
    <property type="entry name" value="Ribonuclease H-like superfamily/Ribonuclease H"/>
    <property type="match status" value="2"/>
</dbReference>
<dbReference type="Pfam" id="PF02171">
    <property type="entry name" value="Piwi"/>
    <property type="match status" value="1"/>
</dbReference>
<organism evidence="2 3">
    <name type="scientific">Byssothecium circinans</name>
    <dbReference type="NCBI Taxonomy" id="147558"/>
    <lineage>
        <taxon>Eukaryota</taxon>
        <taxon>Fungi</taxon>
        <taxon>Dikarya</taxon>
        <taxon>Ascomycota</taxon>
        <taxon>Pezizomycotina</taxon>
        <taxon>Dothideomycetes</taxon>
        <taxon>Pleosporomycetidae</taxon>
        <taxon>Pleosporales</taxon>
        <taxon>Massarineae</taxon>
        <taxon>Massarinaceae</taxon>
        <taxon>Byssothecium</taxon>
    </lineage>
</organism>
<keyword evidence="3" id="KW-1185">Reference proteome</keyword>
<feature type="domain" description="Piwi" evidence="1">
    <location>
        <begin position="1"/>
        <end position="135"/>
    </location>
</feature>
<dbReference type="Proteomes" id="UP000800035">
    <property type="component" value="Unassembled WGS sequence"/>
</dbReference>
<dbReference type="InterPro" id="IPR003165">
    <property type="entry name" value="Piwi"/>
</dbReference>
<dbReference type="SMART" id="SM00950">
    <property type="entry name" value="Piwi"/>
    <property type="match status" value="1"/>
</dbReference>
<sequence length="223" mass="25819">MGRDRLRDWARANKGRLPSNIIYYRDEVGHSQYKDICTKELPQIRKAFTHIQNEKGVTRPCYFDFYLQSHKAFKGTAKPTCYFVLENEMGFSPKVLQDFTNAPCLTYMRFCGSVSYVPPVYYADRLCEKARTYIKGDRLDLKRLGLELPEMPKRDKDESGDAFMEKEKQFSILRDEWEGGVVREWRKKAVWQGNGKEGPSTNHVGPWHPELNNSICSGCNKGG</sequence>
<reference evidence="2" key="1">
    <citation type="journal article" date="2020" name="Stud. Mycol.">
        <title>101 Dothideomycetes genomes: a test case for predicting lifestyles and emergence of pathogens.</title>
        <authorList>
            <person name="Haridas S."/>
            <person name="Albert R."/>
            <person name="Binder M."/>
            <person name="Bloem J."/>
            <person name="Labutti K."/>
            <person name="Salamov A."/>
            <person name="Andreopoulos B."/>
            <person name="Baker S."/>
            <person name="Barry K."/>
            <person name="Bills G."/>
            <person name="Bluhm B."/>
            <person name="Cannon C."/>
            <person name="Castanera R."/>
            <person name="Culley D."/>
            <person name="Daum C."/>
            <person name="Ezra D."/>
            <person name="Gonzalez J."/>
            <person name="Henrissat B."/>
            <person name="Kuo A."/>
            <person name="Liang C."/>
            <person name="Lipzen A."/>
            <person name="Lutzoni F."/>
            <person name="Magnuson J."/>
            <person name="Mondo S."/>
            <person name="Nolan M."/>
            <person name="Ohm R."/>
            <person name="Pangilinan J."/>
            <person name="Park H.-J."/>
            <person name="Ramirez L."/>
            <person name="Alfaro M."/>
            <person name="Sun H."/>
            <person name="Tritt A."/>
            <person name="Yoshinaga Y."/>
            <person name="Zwiers L.-H."/>
            <person name="Turgeon B."/>
            <person name="Goodwin S."/>
            <person name="Spatafora J."/>
            <person name="Crous P."/>
            <person name="Grigoriev I."/>
        </authorList>
    </citation>
    <scope>NUCLEOTIDE SEQUENCE</scope>
    <source>
        <strain evidence="2">CBS 675.92</strain>
    </source>
</reference>
<dbReference type="SUPFAM" id="SSF53098">
    <property type="entry name" value="Ribonuclease H-like"/>
    <property type="match status" value="1"/>
</dbReference>
<accession>A0A6A5UM29</accession>
<protein>
    <submittedName>
        <fullName evidence="2">Piwi-domain-containing protein</fullName>
    </submittedName>
</protein>
<name>A0A6A5UM29_9PLEO</name>
<dbReference type="GO" id="GO:0003676">
    <property type="term" value="F:nucleic acid binding"/>
    <property type="evidence" value="ECO:0007669"/>
    <property type="project" value="InterPro"/>
</dbReference>
<evidence type="ECO:0000313" key="3">
    <source>
        <dbReference type="Proteomes" id="UP000800035"/>
    </source>
</evidence>